<feature type="compositionally biased region" description="Acidic residues" evidence="8">
    <location>
        <begin position="58"/>
        <end position="74"/>
    </location>
</feature>
<dbReference type="SMART" id="SM01312">
    <property type="entry name" value="RTC4"/>
    <property type="match status" value="1"/>
</dbReference>
<dbReference type="EMBL" id="MLQL01000024">
    <property type="protein sequence ID" value="OQE17518.1"/>
    <property type="molecule type" value="Genomic_DNA"/>
</dbReference>
<dbReference type="Pfam" id="PF14474">
    <property type="entry name" value="RTC4"/>
    <property type="match status" value="1"/>
</dbReference>
<dbReference type="AlphaFoldDB" id="A0A1V6SUE4"/>
<protein>
    <recommendedName>
        <fullName evidence="5">Restriction of telomere capping protein 4</fullName>
    </recommendedName>
</protein>
<dbReference type="InterPro" id="IPR039024">
    <property type="entry name" value="RTC4"/>
</dbReference>
<keyword evidence="6" id="KW-0963">Cytoplasm</keyword>
<feature type="compositionally biased region" description="Basic and acidic residues" evidence="8">
    <location>
        <begin position="319"/>
        <end position="333"/>
    </location>
</feature>
<feature type="compositionally biased region" description="Basic and acidic residues" evidence="8">
    <location>
        <begin position="294"/>
        <end position="312"/>
    </location>
</feature>
<feature type="region of interest" description="Disordered" evidence="8">
    <location>
        <begin position="268"/>
        <end position="343"/>
    </location>
</feature>
<feature type="compositionally biased region" description="Acidic residues" evidence="8">
    <location>
        <begin position="93"/>
        <end position="110"/>
    </location>
</feature>
<comment type="subcellular location">
    <subcellularLocation>
        <location evidence="3">Cytoplasm</location>
    </subcellularLocation>
    <subcellularLocation>
        <location evidence="2">Nucleus</location>
    </subcellularLocation>
</comment>
<feature type="compositionally biased region" description="Basic and acidic residues" evidence="8">
    <location>
        <begin position="377"/>
        <end position="387"/>
    </location>
</feature>
<proteinExistence type="inferred from homology"/>
<keyword evidence="7" id="KW-0539">Nucleus</keyword>
<evidence type="ECO:0000256" key="8">
    <source>
        <dbReference type="SAM" id="MobiDB-lite"/>
    </source>
</evidence>
<reference evidence="11" key="1">
    <citation type="journal article" date="2017" name="Nat. Microbiol.">
        <title>Global analysis of biosynthetic gene clusters reveals vast potential of secondary metabolite production in Penicillium species.</title>
        <authorList>
            <person name="Nielsen J.C."/>
            <person name="Grijseels S."/>
            <person name="Prigent S."/>
            <person name="Ji B."/>
            <person name="Dainat J."/>
            <person name="Nielsen K.F."/>
            <person name="Frisvad J.C."/>
            <person name="Workman M."/>
            <person name="Nielsen J."/>
        </authorList>
    </citation>
    <scope>NUCLEOTIDE SEQUENCE [LARGE SCALE GENOMIC DNA]</scope>
    <source>
        <strain evidence="11">IBT 14082</strain>
    </source>
</reference>
<comment type="function">
    <text evidence="1">May be involved in a process influencing telomere capping.</text>
</comment>
<feature type="compositionally biased region" description="Pro residues" evidence="8">
    <location>
        <begin position="132"/>
        <end position="162"/>
    </location>
</feature>
<dbReference type="Proteomes" id="UP000191342">
    <property type="component" value="Unassembled WGS sequence"/>
</dbReference>
<dbReference type="GO" id="GO:0005737">
    <property type="term" value="C:cytoplasm"/>
    <property type="evidence" value="ECO:0007669"/>
    <property type="project" value="UniProtKB-SubCell"/>
</dbReference>
<evidence type="ECO:0000256" key="1">
    <source>
        <dbReference type="ARBA" id="ARBA00002738"/>
    </source>
</evidence>
<comment type="similarity">
    <text evidence="4">Belongs to the RTC4 family.</text>
</comment>
<evidence type="ECO:0000256" key="5">
    <source>
        <dbReference type="ARBA" id="ARBA00015162"/>
    </source>
</evidence>
<evidence type="ECO:0000256" key="7">
    <source>
        <dbReference type="ARBA" id="ARBA00023242"/>
    </source>
</evidence>
<feature type="region of interest" description="Disordered" evidence="8">
    <location>
        <begin position="355"/>
        <end position="390"/>
    </location>
</feature>
<evidence type="ECO:0000313" key="10">
    <source>
        <dbReference type="EMBL" id="OQE17518.1"/>
    </source>
</evidence>
<evidence type="ECO:0000256" key="3">
    <source>
        <dbReference type="ARBA" id="ARBA00004496"/>
    </source>
</evidence>
<feature type="compositionally biased region" description="Polar residues" evidence="8">
    <location>
        <begin position="1"/>
        <end position="20"/>
    </location>
</feature>
<dbReference type="InterPro" id="IPR028094">
    <property type="entry name" value="RTC4_C"/>
</dbReference>
<comment type="caution">
    <text evidence="10">The sequence shown here is derived from an EMBL/GenBank/DDBJ whole genome shotgun (WGS) entry which is preliminary data.</text>
</comment>
<name>A0A1V6SUE4_9EURO</name>
<feature type="compositionally biased region" description="Acidic residues" evidence="8">
    <location>
        <begin position="187"/>
        <end position="201"/>
    </location>
</feature>
<dbReference type="GO" id="GO:0005634">
    <property type="term" value="C:nucleus"/>
    <property type="evidence" value="ECO:0007669"/>
    <property type="project" value="UniProtKB-SubCell"/>
</dbReference>
<dbReference type="OrthoDB" id="128308at2759"/>
<evidence type="ECO:0000313" key="11">
    <source>
        <dbReference type="Proteomes" id="UP000191342"/>
    </source>
</evidence>
<accession>A0A1V6SUE4</accession>
<dbReference type="PANTHER" id="PTHR41391:SF1">
    <property type="entry name" value="RESTRICTION OF TELOMERE CAPPING PROTEIN 4"/>
    <property type="match status" value="1"/>
</dbReference>
<feature type="region of interest" description="Disordered" evidence="8">
    <location>
        <begin position="1"/>
        <end position="211"/>
    </location>
</feature>
<gene>
    <name evidence="10" type="ORF">PENFLA_c024G10495</name>
</gene>
<evidence type="ECO:0000256" key="4">
    <source>
        <dbReference type="ARBA" id="ARBA00009461"/>
    </source>
</evidence>
<evidence type="ECO:0000256" key="6">
    <source>
        <dbReference type="ARBA" id="ARBA00022490"/>
    </source>
</evidence>
<sequence length="597" mass="66450">MATQAKPDSSWASNRLTRTNAPPGHLLSTFNKPESEDAKIEVAGINKEGVHPSVETQSEIDTDAEPLSSCEEEAEGPKPDIAQPSTEKRAEIDTDAEPLSSDEEELEEPMPDIAQPSIENKPETDTDTEPLSSPPLSSPPLSSPPLSSPPLSSPPLSSPPPISNEEEEEVPKSSAPQSSIKTKLDIDTDADPLSSDEEQVGDSDASPPRKEVNYMAMTLEKKLAEGNNKAYSSPQTYNAYSRKGTFSRTLSAMTGSDDEDDLFFFSSQSHKRQRATKYASKTSYFNRPSFPPRPTEKTKEPSPVEETPKQPEETFIMPKDIENSSFRDPRGGEDSNSSFSHGPYTMEEYEAMLLDDDSPLSSPSSSTCEQMSQPEEPAAKENREPSPPRRALCPMCHKEVDWASLELFKAQPKQRIREQVMFCESHKLRSAMNLWRERGYPNIDWDGFEERVQSYFPQLEKLLVPGAFSYYRNILSTSFAPGKARNSRVRVSDGERLETMTCGYYGTMGATKILETIIRRFSVVVRRLATTDDLIKTAGVAGYTQSVLVPELAVLLVKDDMKVNDEDARRIMRESMDIGDRVNPDRNVVPIPEDVDL</sequence>
<feature type="domain" description="Restriction of telomere capping protein 4 C-terminal" evidence="9">
    <location>
        <begin position="462"/>
        <end position="585"/>
    </location>
</feature>
<dbReference type="PANTHER" id="PTHR41391">
    <property type="entry name" value="RESTRICTION OF TELOMERE CAPPING PROTEIN 4"/>
    <property type="match status" value="1"/>
</dbReference>
<keyword evidence="11" id="KW-1185">Reference proteome</keyword>
<dbReference type="STRING" id="254877.A0A1V6SUE4"/>
<evidence type="ECO:0000259" key="9">
    <source>
        <dbReference type="SMART" id="SM01312"/>
    </source>
</evidence>
<organism evidence="10 11">
    <name type="scientific">Penicillium flavigenum</name>
    <dbReference type="NCBI Taxonomy" id="254877"/>
    <lineage>
        <taxon>Eukaryota</taxon>
        <taxon>Fungi</taxon>
        <taxon>Dikarya</taxon>
        <taxon>Ascomycota</taxon>
        <taxon>Pezizomycotina</taxon>
        <taxon>Eurotiomycetes</taxon>
        <taxon>Eurotiomycetidae</taxon>
        <taxon>Eurotiales</taxon>
        <taxon>Aspergillaceae</taxon>
        <taxon>Penicillium</taxon>
    </lineage>
</organism>
<evidence type="ECO:0000256" key="2">
    <source>
        <dbReference type="ARBA" id="ARBA00004123"/>
    </source>
</evidence>